<sequence>MRKIFLLIGFVILLGVTVPAQAQLRADVSSAVQRAPMRLYNPGTGFSLSDLFSPKHFRMQHSYEMSMGTFGGASYSLGIYTNSMLWQFSNKLAARVDIGIAHSPFGGSLGLNRRPQIFLRNAEIAYRPRENMLFQLTVRQSPYGYFMAPYGYYPFRGARGAWFWNDR</sequence>
<dbReference type="STRING" id="633813.SAMN04488087_0605"/>
<dbReference type="OrthoDB" id="1494889at2"/>
<evidence type="ECO:0000313" key="3">
    <source>
        <dbReference type="Proteomes" id="UP000185812"/>
    </source>
</evidence>
<evidence type="ECO:0008006" key="4">
    <source>
        <dbReference type="Google" id="ProtNLM"/>
    </source>
</evidence>
<evidence type="ECO:0000256" key="1">
    <source>
        <dbReference type="SAM" id="SignalP"/>
    </source>
</evidence>
<organism evidence="2 3">
    <name type="scientific">Rhodothermus profundi</name>
    <dbReference type="NCBI Taxonomy" id="633813"/>
    <lineage>
        <taxon>Bacteria</taxon>
        <taxon>Pseudomonadati</taxon>
        <taxon>Rhodothermota</taxon>
        <taxon>Rhodothermia</taxon>
        <taxon>Rhodothermales</taxon>
        <taxon>Rhodothermaceae</taxon>
        <taxon>Rhodothermus</taxon>
    </lineage>
</organism>
<keyword evidence="3" id="KW-1185">Reference proteome</keyword>
<gene>
    <name evidence="2" type="ORF">SAMN04488087_0605</name>
</gene>
<accession>A0A1M6QFM5</accession>
<reference evidence="3" key="1">
    <citation type="submission" date="2016-11" db="EMBL/GenBank/DDBJ databases">
        <authorList>
            <person name="Varghese N."/>
            <person name="Submissions S."/>
        </authorList>
    </citation>
    <scope>NUCLEOTIDE SEQUENCE [LARGE SCALE GENOMIC DNA]</scope>
    <source>
        <strain evidence="3">DSM 22212</strain>
    </source>
</reference>
<feature type="chain" id="PRO_5012500361" description="Outer membrane protein beta-barrel domain-containing protein" evidence="1">
    <location>
        <begin position="23"/>
        <end position="167"/>
    </location>
</feature>
<dbReference type="EMBL" id="FRAU01000001">
    <property type="protein sequence ID" value="SHK19104.1"/>
    <property type="molecule type" value="Genomic_DNA"/>
</dbReference>
<dbReference type="RefSeq" id="WP_072714449.1">
    <property type="nucleotide sequence ID" value="NZ_FRAU01000001.1"/>
</dbReference>
<feature type="signal peptide" evidence="1">
    <location>
        <begin position="1"/>
        <end position="22"/>
    </location>
</feature>
<proteinExistence type="predicted"/>
<keyword evidence="1" id="KW-0732">Signal</keyword>
<name>A0A1M6QFM5_9BACT</name>
<protein>
    <recommendedName>
        <fullName evidence="4">Outer membrane protein beta-barrel domain-containing protein</fullName>
    </recommendedName>
</protein>
<dbReference type="Proteomes" id="UP000185812">
    <property type="component" value="Unassembled WGS sequence"/>
</dbReference>
<dbReference type="AlphaFoldDB" id="A0A1M6QFM5"/>
<evidence type="ECO:0000313" key="2">
    <source>
        <dbReference type="EMBL" id="SHK19104.1"/>
    </source>
</evidence>